<accession>A0A842AFG1</accession>
<protein>
    <recommendedName>
        <fullName evidence="5">Prophage tail endopeptidase domain-containing protein</fullName>
    </recommendedName>
</protein>
<dbReference type="RefSeq" id="WP_185434199.1">
    <property type="nucleotide sequence ID" value="NZ_JAARSH010000002.1"/>
</dbReference>
<evidence type="ECO:0000313" key="4">
    <source>
        <dbReference type="Proteomes" id="UP000574104"/>
    </source>
</evidence>
<feature type="domain" description="Prophage endopeptidase tail N-terminal" evidence="2">
    <location>
        <begin position="4"/>
        <end position="89"/>
    </location>
</feature>
<dbReference type="Gene3D" id="3.55.50.40">
    <property type="match status" value="1"/>
</dbReference>
<comment type="caution">
    <text evidence="3">The sequence shown here is derived from an EMBL/GenBank/DDBJ whole genome shotgun (WGS) entry which is preliminary data.</text>
</comment>
<sequence length="338" mass="39675">MKNVVIQDFEKNYAEILTDFDRYNFQEEWQENTSWQLKLSVSKTDANQFTFDLINFESTVLFDNQEFVIKQMNHKFNGLRQTKEVTAVHIMYTMQYDFQYDVISGKKTISQLLHHIFDKNTQGFTWSTVGTFPSVEQENFGNSNLLDLVNEVLDDYFAVVIADKKHLTFYSKNSYGAKTENTIRYRYNTDEITLDCDTTNLRTEIRGNMSGYFPPVVYRNKEAFERWGLRIATPVDDERYTDENSMKLRLENELQYYPAISCNVIMKLPYELEKGDYVVIVLHELNMNLDVQLVGYNKYPLALARPPELTLSNSKKDMINIQRDIIKTIKKLKKGASK</sequence>
<dbReference type="AlphaFoldDB" id="A0A842AFG1"/>
<organism evidence="3 4">
    <name type="scientific">Listeria booriae</name>
    <dbReference type="NCBI Taxonomy" id="1552123"/>
    <lineage>
        <taxon>Bacteria</taxon>
        <taxon>Bacillati</taxon>
        <taxon>Bacillota</taxon>
        <taxon>Bacilli</taxon>
        <taxon>Bacillales</taxon>
        <taxon>Listeriaceae</taxon>
        <taxon>Listeria</taxon>
    </lineage>
</organism>
<evidence type="ECO:0000259" key="1">
    <source>
        <dbReference type="Pfam" id="PF06605"/>
    </source>
</evidence>
<dbReference type="InterPro" id="IPR044051">
    <property type="entry name" value="Prophage_tail_N"/>
</dbReference>
<feature type="domain" description="Tail spike" evidence="1">
    <location>
        <begin position="92"/>
        <end position="323"/>
    </location>
</feature>
<reference evidence="3 4" key="1">
    <citation type="submission" date="2020-03" db="EMBL/GenBank/DDBJ databases">
        <title>Soil Listeria distribution.</title>
        <authorList>
            <person name="Liao J."/>
            <person name="Wiedmann M."/>
        </authorList>
    </citation>
    <scope>NUCLEOTIDE SEQUENCE [LARGE SCALE GENOMIC DNA]</scope>
    <source>
        <strain evidence="3 4">FSL L7-1299</strain>
    </source>
</reference>
<name>A0A842AFG1_9LIST</name>
<dbReference type="EMBL" id="JAARSH010000002">
    <property type="protein sequence ID" value="MBC1615302.1"/>
    <property type="molecule type" value="Genomic_DNA"/>
</dbReference>
<dbReference type="InterPro" id="IPR010572">
    <property type="entry name" value="Tail_dom"/>
</dbReference>
<evidence type="ECO:0000259" key="2">
    <source>
        <dbReference type="Pfam" id="PF18994"/>
    </source>
</evidence>
<dbReference type="Pfam" id="PF18994">
    <property type="entry name" value="Prophage_tailD1"/>
    <property type="match status" value="1"/>
</dbReference>
<dbReference type="Pfam" id="PF06605">
    <property type="entry name" value="Prophage_tail"/>
    <property type="match status" value="1"/>
</dbReference>
<proteinExistence type="predicted"/>
<gene>
    <name evidence="3" type="ORF">HB904_03835</name>
</gene>
<dbReference type="Gene3D" id="6.20.110.10">
    <property type="match status" value="1"/>
</dbReference>
<evidence type="ECO:0008006" key="5">
    <source>
        <dbReference type="Google" id="ProtNLM"/>
    </source>
</evidence>
<evidence type="ECO:0000313" key="3">
    <source>
        <dbReference type="EMBL" id="MBC1615302.1"/>
    </source>
</evidence>
<dbReference type="Proteomes" id="UP000574104">
    <property type="component" value="Unassembled WGS sequence"/>
</dbReference>